<dbReference type="EMBL" id="VRTS01000008">
    <property type="protein sequence ID" value="TXK60747.1"/>
    <property type="molecule type" value="Genomic_DNA"/>
</dbReference>
<dbReference type="InterPro" id="IPR037401">
    <property type="entry name" value="SnoaL-like"/>
</dbReference>
<dbReference type="Gene3D" id="3.10.450.50">
    <property type="match status" value="1"/>
</dbReference>
<dbReference type="InterPro" id="IPR008317">
    <property type="entry name" value="UCP030561"/>
</dbReference>
<evidence type="ECO:0000313" key="2">
    <source>
        <dbReference type="EMBL" id="TXK60747.1"/>
    </source>
</evidence>
<accession>A0A5C8KJG3</accession>
<comment type="caution">
    <text evidence="2">The sequence shown here is derived from an EMBL/GenBank/DDBJ whole genome shotgun (WGS) entry which is preliminary data.</text>
</comment>
<dbReference type="OrthoDB" id="9799296at2"/>
<dbReference type="Proteomes" id="UP000321248">
    <property type="component" value="Unassembled WGS sequence"/>
</dbReference>
<gene>
    <name evidence="2" type="ORF">FU658_11435</name>
</gene>
<dbReference type="AlphaFoldDB" id="A0A5C8KJG3"/>
<name>A0A5C8KJG3_9GAMM</name>
<evidence type="ECO:0000259" key="1">
    <source>
        <dbReference type="Pfam" id="PF12680"/>
    </source>
</evidence>
<dbReference type="SUPFAM" id="SSF54427">
    <property type="entry name" value="NTF2-like"/>
    <property type="match status" value="1"/>
</dbReference>
<dbReference type="InterPro" id="IPR032710">
    <property type="entry name" value="NTF2-like_dom_sf"/>
</dbReference>
<sequence>MDTAPADVVQRQLEAYNAHDIDAFVACFAPDIRIFRMPSAAPTLRGIEAFREHYAKHRFNIPGLHAVVLQRMSMGNKVVDHERVTGLGDHPVEVAVVYEVEDGLIQKAWFYSG</sequence>
<dbReference type="RefSeq" id="WP_147892206.1">
    <property type="nucleotide sequence ID" value="NZ_VRTS01000008.1"/>
</dbReference>
<evidence type="ECO:0000313" key="3">
    <source>
        <dbReference type="Proteomes" id="UP000321248"/>
    </source>
</evidence>
<reference evidence="2 3" key="1">
    <citation type="submission" date="2019-08" db="EMBL/GenBank/DDBJ databases">
        <authorList>
            <person name="Karlyshev A.V."/>
        </authorList>
    </citation>
    <scope>NUCLEOTIDE SEQUENCE [LARGE SCALE GENOMIC DNA]</scope>
    <source>
        <strain evidence="2 3">Alg18-2.2</strain>
    </source>
</reference>
<protein>
    <submittedName>
        <fullName evidence="2">Steroid delta-isomerase</fullName>
    </submittedName>
</protein>
<dbReference type="PIRSF" id="PIRSF030561">
    <property type="entry name" value="UCP030561"/>
    <property type="match status" value="1"/>
</dbReference>
<proteinExistence type="predicted"/>
<organism evidence="2 3">
    <name type="scientific">Alkalisalibacterium limincola</name>
    <dbReference type="NCBI Taxonomy" id="2699169"/>
    <lineage>
        <taxon>Bacteria</taxon>
        <taxon>Pseudomonadati</taxon>
        <taxon>Pseudomonadota</taxon>
        <taxon>Gammaproteobacteria</taxon>
        <taxon>Lysobacterales</taxon>
        <taxon>Lysobacteraceae</taxon>
        <taxon>Alkalisalibacterium</taxon>
    </lineage>
</organism>
<dbReference type="Pfam" id="PF12680">
    <property type="entry name" value="SnoaL_2"/>
    <property type="match status" value="1"/>
</dbReference>
<keyword evidence="3" id="KW-1185">Reference proteome</keyword>
<feature type="domain" description="SnoaL-like" evidence="1">
    <location>
        <begin position="9"/>
        <end position="106"/>
    </location>
</feature>